<feature type="compositionally biased region" description="Basic and acidic residues" evidence="1">
    <location>
        <begin position="152"/>
        <end position="176"/>
    </location>
</feature>
<dbReference type="EMBL" id="CAJNRD030001119">
    <property type="protein sequence ID" value="CAG5090521.1"/>
    <property type="molecule type" value="Genomic_DNA"/>
</dbReference>
<dbReference type="Proteomes" id="UP000786811">
    <property type="component" value="Unassembled WGS sequence"/>
</dbReference>
<dbReference type="AlphaFoldDB" id="A0A8J2HB75"/>
<evidence type="ECO:0000256" key="1">
    <source>
        <dbReference type="SAM" id="MobiDB-lite"/>
    </source>
</evidence>
<accession>A0A8J2HB75</accession>
<feature type="region of interest" description="Disordered" evidence="1">
    <location>
        <begin position="145"/>
        <end position="184"/>
    </location>
</feature>
<organism evidence="2 3">
    <name type="scientific">Cotesia congregata</name>
    <name type="common">Parasitoid wasp</name>
    <name type="synonym">Apanteles congregatus</name>
    <dbReference type="NCBI Taxonomy" id="51543"/>
    <lineage>
        <taxon>Eukaryota</taxon>
        <taxon>Metazoa</taxon>
        <taxon>Ecdysozoa</taxon>
        <taxon>Arthropoda</taxon>
        <taxon>Hexapoda</taxon>
        <taxon>Insecta</taxon>
        <taxon>Pterygota</taxon>
        <taxon>Neoptera</taxon>
        <taxon>Endopterygota</taxon>
        <taxon>Hymenoptera</taxon>
        <taxon>Apocrita</taxon>
        <taxon>Ichneumonoidea</taxon>
        <taxon>Braconidae</taxon>
        <taxon>Microgastrinae</taxon>
        <taxon>Cotesia</taxon>
    </lineage>
</organism>
<sequence>MSTTMSMTAEEFLTDATYVVVVFDEYDDNEKKLIELVPRSWITIDEEDECYCRYPPSEMAQKYMTKWLKSLHEADDSWLSYKVDIKYRATTYIQGLRRLHRAFTSAQATSDPEDAYQPELRNDMVLMELENLLNNTSAKMLTKNVTTASSKDSTEASTEHPQHSNEPVVRSEEVGNRKHCSGNL</sequence>
<comment type="caution">
    <text evidence="2">The sequence shown here is derived from an EMBL/GenBank/DDBJ whole genome shotgun (WGS) entry which is preliminary data.</text>
</comment>
<proteinExistence type="predicted"/>
<reference evidence="2" key="1">
    <citation type="submission" date="2021-04" db="EMBL/GenBank/DDBJ databases">
        <authorList>
            <person name="Chebbi M.A.C M."/>
        </authorList>
    </citation>
    <scope>NUCLEOTIDE SEQUENCE</scope>
</reference>
<keyword evidence="3" id="KW-1185">Reference proteome</keyword>
<evidence type="ECO:0000313" key="2">
    <source>
        <dbReference type="EMBL" id="CAG5090521.1"/>
    </source>
</evidence>
<evidence type="ECO:0000313" key="3">
    <source>
        <dbReference type="Proteomes" id="UP000786811"/>
    </source>
</evidence>
<gene>
    <name evidence="2" type="ORF">HICCMSTLAB_LOCUS5665</name>
</gene>
<protein>
    <submittedName>
        <fullName evidence="2">Uncharacterized protein</fullName>
    </submittedName>
</protein>
<name>A0A8J2HB75_COTCN</name>
<dbReference type="OrthoDB" id="7701050at2759"/>